<feature type="region of interest" description="Disordered" evidence="1">
    <location>
        <begin position="19"/>
        <end position="40"/>
    </location>
</feature>
<feature type="compositionally biased region" description="Polar residues" evidence="1">
    <location>
        <begin position="80"/>
        <end position="101"/>
    </location>
</feature>
<gene>
    <name evidence="2" type="ORF">SMTD_LOCUS21906</name>
</gene>
<organism evidence="2 3">
    <name type="scientific">Schistosoma mattheei</name>
    <dbReference type="NCBI Taxonomy" id="31246"/>
    <lineage>
        <taxon>Eukaryota</taxon>
        <taxon>Metazoa</taxon>
        <taxon>Spiralia</taxon>
        <taxon>Lophotrochozoa</taxon>
        <taxon>Platyhelminthes</taxon>
        <taxon>Trematoda</taxon>
        <taxon>Digenea</taxon>
        <taxon>Strigeidida</taxon>
        <taxon>Schistosomatoidea</taxon>
        <taxon>Schistosomatidae</taxon>
        <taxon>Schistosoma</taxon>
    </lineage>
</organism>
<name>A0A183Q5M1_9TREM</name>
<protein>
    <submittedName>
        <fullName evidence="2">Uncharacterized protein</fullName>
    </submittedName>
</protein>
<evidence type="ECO:0000313" key="3">
    <source>
        <dbReference type="Proteomes" id="UP000269396"/>
    </source>
</evidence>
<evidence type="ECO:0000256" key="1">
    <source>
        <dbReference type="SAM" id="MobiDB-lite"/>
    </source>
</evidence>
<evidence type="ECO:0000313" key="2">
    <source>
        <dbReference type="EMBL" id="VDP85974.1"/>
    </source>
</evidence>
<feature type="region of interest" description="Disordered" evidence="1">
    <location>
        <begin position="63"/>
        <end position="101"/>
    </location>
</feature>
<reference evidence="2 3" key="1">
    <citation type="submission" date="2018-11" db="EMBL/GenBank/DDBJ databases">
        <authorList>
            <consortium name="Pathogen Informatics"/>
        </authorList>
    </citation>
    <scope>NUCLEOTIDE SEQUENCE [LARGE SCALE GENOMIC DNA]</scope>
    <source>
        <strain>Denwood</strain>
        <strain evidence="3">Zambia</strain>
    </source>
</reference>
<dbReference type="AlphaFoldDB" id="A0A183Q5M1"/>
<keyword evidence="3" id="KW-1185">Reference proteome</keyword>
<dbReference type="Proteomes" id="UP000269396">
    <property type="component" value="Unassembled WGS sequence"/>
</dbReference>
<accession>A0A183Q5M1</accession>
<dbReference type="EMBL" id="UZAL01049007">
    <property type="protein sequence ID" value="VDP85974.1"/>
    <property type="molecule type" value="Genomic_DNA"/>
</dbReference>
<sequence>MLSIHRIVSQSCSIVITPSDHDTKCTSSTSLQTSEHHYPSLNNQSVNHKIELVRIYISIPNATTNAGEDDQCSSSSSRSQYTQRQKQDSPIQHSMQQSNQN</sequence>
<proteinExistence type="predicted"/>